<sequence length="492" mass="54631">MDEYRPRNQTTTAFISTSKVLTIPTRTYTEHDASEEGGVLKSAIVSVTVVIVVGVLVLSIPVGCLLKIRNNGLPANVDARDAHTHARDPAGLVSCRTLPTGLNVVSYAQHTYAEIPDHLAAAQRPLPNLPHTYAEIPDHLAAAQRPLPTLPNIYWEIPDNVIYSAAKSARFKMNGTFPVRRKRQNAGVSLWSLPASLHSAKPTSSVILHSLDDEPITPYAAAAEPSITTVTVTRQNQRVYNSNSAYSTDGRLAASYGVTREALHHCVTSYESHNNCWLCEIPGEGTCNTARRASLPLNTLPNTYWPWEVEADRNTPRRASLPLNTLPNTYWLWEVEGTRNTPLRASRNTPQRASLPLNTLPNTYWPWEVEGTRNTPQRASLPLNTLPNTYWPWEVEGTRNTPRRASLPLNTLPNTYWPWKVEGTRNTPRRASLPPSTLYLTPTGHGKLREPVTHHGVRPSPSTLYLTPTGHGKSREPVTHHGVRPSPPQHFT</sequence>
<organism>
    <name type="scientific">Branchiostoma floridae</name>
    <name type="common">Florida lancelet</name>
    <name type="synonym">Amphioxus</name>
    <dbReference type="NCBI Taxonomy" id="7739"/>
    <lineage>
        <taxon>Eukaryota</taxon>
        <taxon>Metazoa</taxon>
        <taxon>Chordata</taxon>
        <taxon>Cephalochordata</taxon>
        <taxon>Leptocardii</taxon>
        <taxon>Amphioxiformes</taxon>
        <taxon>Branchiostomatidae</taxon>
        <taxon>Branchiostoma</taxon>
    </lineage>
</organism>
<keyword evidence="2" id="KW-1133">Transmembrane helix</keyword>
<accession>C3ZCW9</accession>
<proteinExistence type="predicted"/>
<keyword evidence="2" id="KW-0812">Transmembrane</keyword>
<dbReference type="AlphaFoldDB" id="C3ZCW9"/>
<feature type="region of interest" description="Disordered" evidence="1">
    <location>
        <begin position="425"/>
        <end position="492"/>
    </location>
</feature>
<feature type="transmembrane region" description="Helical" evidence="2">
    <location>
        <begin position="43"/>
        <end position="66"/>
    </location>
</feature>
<reference evidence="3" key="1">
    <citation type="journal article" date="2008" name="Nature">
        <title>The amphioxus genome and the evolution of the chordate karyotype.</title>
        <authorList>
            <consortium name="US DOE Joint Genome Institute (JGI-PGF)"/>
            <person name="Putnam N.H."/>
            <person name="Butts T."/>
            <person name="Ferrier D.E.K."/>
            <person name="Furlong R.F."/>
            <person name="Hellsten U."/>
            <person name="Kawashima T."/>
            <person name="Robinson-Rechavi M."/>
            <person name="Shoguchi E."/>
            <person name="Terry A."/>
            <person name="Yu J.-K."/>
            <person name="Benito-Gutierrez E.L."/>
            <person name="Dubchak I."/>
            <person name="Garcia-Fernandez J."/>
            <person name="Gibson-Brown J.J."/>
            <person name="Grigoriev I.V."/>
            <person name="Horton A.C."/>
            <person name="de Jong P.J."/>
            <person name="Jurka J."/>
            <person name="Kapitonov V.V."/>
            <person name="Kohara Y."/>
            <person name="Kuroki Y."/>
            <person name="Lindquist E."/>
            <person name="Lucas S."/>
            <person name="Osoegawa K."/>
            <person name="Pennacchio L.A."/>
            <person name="Salamov A.A."/>
            <person name="Satou Y."/>
            <person name="Sauka-Spengler T."/>
            <person name="Schmutz J."/>
            <person name="Shin-I T."/>
            <person name="Toyoda A."/>
            <person name="Bronner-Fraser M."/>
            <person name="Fujiyama A."/>
            <person name="Holland L.Z."/>
            <person name="Holland P.W.H."/>
            <person name="Satoh N."/>
            <person name="Rokhsar D.S."/>
        </authorList>
    </citation>
    <scope>NUCLEOTIDE SEQUENCE [LARGE SCALE GENOMIC DNA]</scope>
    <source>
        <strain evidence="3">S238N-H82</strain>
        <tissue evidence="3">Testes</tissue>
    </source>
</reference>
<gene>
    <name evidence="3" type="ORF">BRAFLDRAFT_98734</name>
</gene>
<dbReference type="EMBL" id="GG666610">
    <property type="protein sequence ID" value="EEN49622.1"/>
    <property type="molecule type" value="Genomic_DNA"/>
</dbReference>
<evidence type="ECO:0000256" key="2">
    <source>
        <dbReference type="SAM" id="Phobius"/>
    </source>
</evidence>
<dbReference type="InParanoid" id="C3ZCW9"/>
<protein>
    <submittedName>
        <fullName evidence="3">Uncharacterized protein</fullName>
    </submittedName>
</protein>
<evidence type="ECO:0000256" key="1">
    <source>
        <dbReference type="SAM" id="MobiDB-lite"/>
    </source>
</evidence>
<keyword evidence="2" id="KW-0472">Membrane</keyword>
<evidence type="ECO:0000313" key="3">
    <source>
        <dbReference type="EMBL" id="EEN49622.1"/>
    </source>
</evidence>
<name>C3ZCW9_BRAFL</name>